<dbReference type="EMBL" id="JAOQAZ010000011">
    <property type="protein sequence ID" value="KAJ4263200.1"/>
    <property type="molecule type" value="Genomic_DNA"/>
</dbReference>
<dbReference type="AlphaFoldDB" id="A0A9W8S0T3"/>
<evidence type="ECO:0000256" key="1">
    <source>
        <dbReference type="SAM" id="MobiDB-lite"/>
    </source>
</evidence>
<dbReference type="OrthoDB" id="436496at2759"/>
<proteinExistence type="predicted"/>
<evidence type="ECO:0000313" key="2">
    <source>
        <dbReference type="EMBL" id="KAJ4263200.1"/>
    </source>
</evidence>
<dbReference type="PANTHER" id="PTHR36223">
    <property type="entry name" value="BETA-LACTAMASE-TYPE TRANSPEPTIDASE FOLD DOMAIN CONTAINING PROTEIN"/>
    <property type="match status" value="1"/>
</dbReference>
<organism evidence="2 3">
    <name type="scientific">Fusarium torreyae</name>
    <dbReference type="NCBI Taxonomy" id="1237075"/>
    <lineage>
        <taxon>Eukaryota</taxon>
        <taxon>Fungi</taxon>
        <taxon>Dikarya</taxon>
        <taxon>Ascomycota</taxon>
        <taxon>Pezizomycotina</taxon>
        <taxon>Sordariomycetes</taxon>
        <taxon>Hypocreomycetidae</taxon>
        <taxon>Hypocreales</taxon>
        <taxon>Nectriaceae</taxon>
        <taxon>Fusarium</taxon>
    </lineage>
</organism>
<protein>
    <submittedName>
        <fullName evidence="2">Uncharacterized protein</fullName>
    </submittedName>
</protein>
<accession>A0A9W8S0T3</accession>
<evidence type="ECO:0000313" key="3">
    <source>
        <dbReference type="Proteomes" id="UP001152049"/>
    </source>
</evidence>
<keyword evidence="3" id="KW-1185">Reference proteome</keyword>
<feature type="compositionally biased region" description="Pro residues" evidence="1">
    <location>
        <begin position="298"/>
        <end position="310"/>
    </location>
</feature>
<feature type="compositionally biased region" description="Basic and acidic residues" evidence="1">
    <location>
        <begin position="354"/>
        <end position="363"/>
    </location>
</feature>
<feature type="region of interest" description="Disordered" evidence="1">
    <location>
        <begin position="346"/>
        <end position="373"/>
    </location>
</feature>
<feature type="region of interest" description="Disordered" evidence="1">
    <location>
        <begin position="245"/>
        <end position="311"/>
    </location>
</feature>
<comment type="caution">
    <text evidence="2">The sequence shown here is derived from an EMBL/GenBank/DDBJ whole genome shotgun (WGS) entry which is preliminary data.</text>
</comment>
<feature type="compositionally biased region" description="Low complexity" evidence="1">
    <location>
        <begin position="266"/>
        <end position="275"/>
    </location>
</feature>
<name>A0A9W8S0T3_9HYPO</name>
<dbReference type="PANTHER" id="PTHR36223:SF1">
    <property type="entry name" value="TRANSCRIPTION ELONGATION FACTOR EAF N-TERMINAL DOMAIN-CONTAINING PROTEIN"/>
    <property type="match status" value="1"/>
</dbReference>
<gene>
    <name evidence="2" type="ORF">NW762_006822</name>
</gene>
<feature type="compositionally biased region" description="Basic and acidic residues" evidence="1">
    <location>
        <begin position="279"/>
        <end position="295"/>
    </location>
</feature>
<sequence length="461" mass="51376">MPCYQGVEVAIVTQPNSEKLPEFPLLDASLQRISPSVDDVLRPKHTASIYSTSDSQHVPRVSPRISVYIPSDPGTRFGIHYALDRTLQLSRYVYFKVLMNGRNVTNCGANPTSQASGSITRSLSGPSDRWLYKEDGILLKRDGIEARCFSFIPNSTQTSVAEDGGFIEVQVFRAKGRRRRMPILAKHRGQETYGIGSPSGGLLESPEEARFYDWILIDPKDLPFVSFRFHYRSWSNLRQLSLAPDSTELGRPQTRPREDPDETTTSDESCCSTASITDMTERHLPALRDGQRETIPKLSPPNAPARPLPEIPVKRPVLSRGFESNALSHTPSLLSDIQEEIEETETSMTTAFPKRSDSLRSTESKSPAKSGPGKVLEVPVLLEEETKLVINESLVCTTERSYAVRHGRVSVPVPVEEANRTTGQAQSRHASEIVSIVVEAERSFKTGWRLSESEWMRGGNH</sequence>
<reference evidence="2" key="1">
    <citation type="submission" date="2022-09" db="EMBL/GenBank/DDBJ databases">
        <title>Fusarium specimens isolated from Avocado Roots.</title>
        <authorList>
            <person name="Stajich J."/>
            <person name="Roper C."/>
            <person name="Heimlech-Rivalta G."/>
        </authorList>
    </citation>
    <scope>NUCLEOTIDE SEQUENCE</scope>
    <source>
        <strain evidence="2">CF00136</strain>
    </source>
</reference>
<dbReference type="Proteomes" id="UP001152049">
    <property type="component" value="Unassembled WGS sequence"/>
</dbReference>